<reference evidence="1 2" key="1">
    <citation type="submission" date="2015-09" db="EMBL/GenBank/DDBJ databases">
        <title>Sorangium comparison.</title>
        <authorList>
            <person name="Zaburannyi N."/>
            <person name="Bunk B."/>
            <person name="Overmann J."/>
            <person name="Mueller R."/>
        </authorList>
    </citation>
    <scope>NUCLEOTIDE SEQUENCE [LARGE SCALE GENOMIC DNA]</scope>
    <source>
        <strain evidence="1 2">So ce836</strain>
    </source>
</reference>
<dbReference type="AlphaFoldDB" id="A0A4P2QZN1"/>
<dbReference type="RefSeq" id="WP_237244486.1">
    <property type="nucleotide sequence ID" value="NZ_CP012672.1"/>
</dbReference>
<sequence>MTDSSGYRMYVFRSGRRDVPGPRLVAELADDLRALAAPAGADRDRGVVLRALIRAGELESILADAGAVGASLLARLTDELAVMLVGGDGAGALAIPDGPTSDHGQPDAWPRTASRPTTPEALAALAAIDVPATVPTSPPEGFSFYALHPLDFARLAERLASPPAPVRVVGIRSIGTTLSAVTAAALRRRGISAGRITVRPSGHPYDRRVELGARERAWVEDGIAEGAQFWIADEGPGLSGSSFLSAGDALVGAGVPRGNIVFLGSRAADPDALVAPDGARRWRSFRAERVVGGKQVPADAGEFIGAGTWRRRFYDDESRWPPSWTSMERFKSLSRDGCRILKFEGMGRYGAECLERARGVAQAGFGPAPRDEGEGFLSYPWLPGRPLEAGDLSASVLERLADYCAFRASAFPVPSPATDELIAMARTNFSAEIGNELPGELHLEIARPVLVDGKMDPHEWLGSASGELFKVDAAGHGDDHFLPGPTDIAWDLAGAIVEWRMAPDARRAFLDRYRRRSGDDPERRLPAYLLAYALLRLGYAAMAAAVSLPDEGEARRLTAARHRYRAALLEGLAPAASRGALG</sequence>
<protein>
    <submittedName>
        <fullName evidence="1">Uncharacterized protein</fullName>
    </submittedName>
</protein>
<dbReference type="InterPro" id="IPR011009">
    <property type="entry name" value="Kinase-like_dom_sf"/>
</dbReference>
<gene>
    <name evidence="1" type="ORF">SOCE836_082830</name>
</gene>
<evidence type="ECO:0000313" key="2">
    <source>
        <dbReference type="Proteomes" id="UP000295497"/>
    </source>
</evidence>
<accession>A0A4P2QZN1</accession>
<organism evidence="1 2">
    <name type="scientific">Sorangium cellulosum</name>
    <name type="common">Polyangium cellulosum</name>
    <dbReference type="NCBI Taxonomy" id="56"/>
    <lineage>
        <taxon>Bacteria</taxon>
        <taxon>Pseudomonadati</taxon>
        <taxon>Myxococcota</taxon>
        <taxon>Polyangia</taxon>
        <taxon>Polyangiales</taxon>
        <taxon>Polyangiaceae</taxon>
        <taxon>Sorangium</taxon>
    </lineage>
</organism>
<evidence type="ECO:0000313" key="1">
    <source>
        <dbReference type="EMBL" id="AUX36077.1"/>
    </source>
</evidence>
<dbReference type="EMBL" id="CP012672">
    <property type="protein sequence ID" value="AUX36077.1"/>
    <property type="molecule type" value="Genomic_DNA"/>
</dbReference>
<dbReference type="Proteomes" id="UP000295497">
    <property type="component" value="Chromosome"/>
</dbReference>
<dbReference type="SUPFAM" id="SSF56112">
    <property type="entry name" value="Protein kinase-like (PK-like)"/>
    <property type="match status" value="1"/>
</dbReference>
<proteinExistence type="predicted"/>
<name>A0A4P2QZN1_SORCE</name>